<keyword evidence="1" id="KW-0732">Signal</keyword>
<dbReference type="AlphaFoldDB" id="A0A7S2D928"/>
<evidence type="ECO:0000313" key="2">
    <source>
        <dbReference type="EMBL" id="CAD9447950.1"/>
    </source>
</evidence>
<sequence>MALLGRATLALLLAGGDALLAHRGQAEDLSCLCLNWADVYKADSGHNVQCGQGMELFSTMDGMNIGLDSHVKNKVALAKSSMTASAALEKLKGTATYKRFCTDFFMKAKFNYCMNKRFMMTAEQVHSSKGSWCYVSSKCKLPAPYAVPVEGTNVMAKMCSPQVFDMPLNKMLMEDEAKVAETLHLDQGMLAGHAYIWKDMLVRDVTDVDIDLIGNLQEGKDGTFIMSEQDHFAPRWVVRKGSVYEHTYDNTTGVWTVKCKRDCYA</sequence>
<proteinExistence type="predicted"/>
<feature type="chain" id="PRO_5031528335" evidence="1">
    <location>
        <begin position="27"/>
        <end position="265"/>
    </location>
</feature>
<evidence type="ECO:0000256" key="1">
    <source>
        <dbReference type="SAM" id="SignalP"/>
    </source>
</evidence>
<feature type="signal peptide" evidence="1">
    <location>
        <begin position="1"/>
        <end position="26"/>
    </location>
</feature>
<accession>A0A7S2D928</accession>
<protein>
    <submittedName>
        <fullName evidence="2">Uncharacterized protein</fullName>
    </submittedName>
</protein>
<gene>
    <name evidence="2" type="ORF">AAND1436_LOCUS23682</name>
</gene>
<reference evidence="2" key="1">
    <citation type="submission" date="2021-01" db="EMBL/GenBank/DDBJ databases">
        <authorList>
            <person name="Corre E."/>
            <person name="Pelletier E."/>
            <person name="Niang G."/>
            <person name="Scheremetjew M."/>
            <person name="Finn R."/>
            <person name="Kale V."/>
            <person name="Holt S."/>
            <person name="Cochrane G."/>
            <person name="Meng A."/>
            <person name="Brown T."/>
            <person name="Cohen L."/>
        </authorList>
    </citation>
    <scope>NUCLEOTIDE SEQUENCE</scope>
    <source>
        <strain evidence="2">CCMP2222</strain>
    </source>
</reference>
<organism evidence="2">
    <name type="scientific">Alexandrium andersonii</name>
    <dbReference type="NCBI Taxonomy" id="327968"/>
    <lineage>
        <taxon>Eukaryota</taxon>
        <taxon>Sar</taxon>
        <taxon>Alveolata</taxon>
        <taxon>Dinophyceae</taxon>
        <taxon>Gonyaulacales</taxon>
        <taxon>Pyrocystaceae</taxon>
        <taxon>Alexandrium</taxon>
    </lineage>
</organism>
<name>A0A7S2D928_9DINO</name>
<dbReference type="EMBL" id="HBGQ01048581">
    <property type="protein sequence ID" value="CAD9447950.1"/>
    <property type="molecule type" value="Transcribed_RNA"/>
</dbReference>